<dbReference type="PROSITE" id="PS51462">
    <property type="entry name" value="NUDIX"/>
    <property type="match status" value="1"/>
</dbReference>
<sequence length="102" mass="10829">MDGIVLAVSAVVVDAQGRVLLVKRGTEPEKGCWSVPGGSVDPGEMLAECAAREAFEETGLHVQIIRELWVATVPTGDGHQFEIHDFLTTPAGSRPTSSTVSR</sequence>
<evidence type="ECO:0000256" key="3">
    <source>
        <dbReference type="ARBA" id="ARBA00022801"/>
    </source>
</evidence>
<evidence type="ECO:0000256" key="2">
    <source>
        <dbReference type="ARBA" id="ARBA00005582"/>
    </source>
</evidence>
<dbReference type="Proteomes" id="UP000196320">
    <property type="component" value="Unassembled WGS sequence"/>
</dbReference>
<dbReference type="EMBL" id="FUKO01000049">
    <property type="protein sequence ID" value="SJN47151.1"/>
    <property type="molecule type" value="Genomic_DNA"/>
</dbReference>
<dbReference type="InterPro" id="IPR000086">
    <property type="entry name" value="NUDIX_hydrolase_dom"/>
</dbReference>
<evidence type="ECO:0000313" key="7">
    <source>
        <dbReference type="Proteomes" id="UP000196320"/>
    </source>
</evidence>
<accession>A0A1R4KS28</accession>
<dbReference type="RefSeq" id="WP_234988384.1">
    <property type="nucleotide sequence ID" value="NZ_FUKO01000049.1"/>
</dbReference>
<dbReference type="InterPro" id="IPR015797">
    <property type="entry name" value="NUDIX_hydrolase-like_dom_sf"/>
</dbReference>
<evidence type="ECO:0000256" key="1">
    <source>
        <dbReference type="ARBA" id="ARBA00001946"/>
    </source>
</evidence>
<dbReference type="GeneID" id="303174336"/>
<dbReference type="InterPro" id="IPR020084">
    <property type="entry name" value="NUDIX_hydrolase_CS"/>
</dbReference>
<feature type="domain" description="Nudix hydrolase" evidence="5">
    <location>
        <begin position="3"/>
        <end position="102"/>
    </location>
</feature>
<dbReference type="Gene3D" id="3.90.79.10">
    <property type="entry name" value="Nucleoside Triphosphate Pyrophosphohydrolase"/>
    <property type="match status" value="1"/>
</dbReference>
<comment type="cofactor">
    <cofactor evidence="1">
        <name>Mg(2+)</name>
        <dbReference type="ChEBI" id="CHEBI:18420"/>
    </cofactor>
</comment>
<dbReference type="AlphaFoldDB" id="A0A1R4KS28"/>
<keyword evidence="7" id="KW-1185">Reference proteome</keyword>
<evidence type="ECO:0000259" key="5">
    <source>
        <dbReference type="PROSITE" id="PS51462"/>
    </source>
</evidence>
<dbReference type="PANTHER" id="PTHR43046:SF14">
    <property type="entry name" value="MUTT_NUDIX FAMILY PROTEIN"/>
    <property type="match status" value="1"/>
</dbReference>
<comment type="similarity">
    <text evidence="2 4">Belongs to the Nudix hydrolase family.</text>
</comment>
<proteinExistence type="inferred from homology"/>
<reference evidence="6 7" key="1">
    <citation type="submission" date="2017-02" db="EMBL/GenBank/DDBJ databases">
        <authorList>
            <person name="Peterson S.W."/>
        </authorList>
    </citation>
    <scope>NUCLEOTIDE SEQUENCE [LARGE SCALE GENOMIC DNA]</scope>
    <source>
        <strain evidence="6 7">B Mb 05.01</strain>
    </source>
</reference>
<protein>
    <submittedName>
        <fullName evidence="6">NUDIX hydrolase</fullName>
    </submittedName>
</protein>
<name>A0A1R4KS28_9MICO</name>
<dbReference type="PANTHER" id="PTHR43046">
    <property type="entry name" value="GDP-MANNOSE MANNOSYL HYDROLASE"/>
    <property type="match status" value="1"/>
</dbReference>
<gene>
    <name evidence="6" type="ORF">FM104_15740</name>
</gene>
<keyword evidence="3 4" id="KW-0378">Hydrolase</keyword>
<dbReference type="Pfam" id="PF00293">
    <property type="entry name" value="NUDIX"/>
    <property type="match status" value="1"/>
</dbReference>
<organism evidence="6 7">
    <name type="scientific">Microbacterium esteraromaticum</name>
    <dbReference type="NCBI Taxonomy" id="57043"/>
    <lineage>
        <taxon>Bacteria</taxon>
        <taxon>Bacillati</taxon>
        <taxon>Actinomycetota</taxon>
        <taxon>Actinomycetes</taxon>
        <taxon>Micrococcales</taxon>
        <taxon>Microbacteriaceae</taxon>
        <taxon>Microbacterium</taxon>
    </lineage>
</organism>
<dbReference type="PROSITE" id="PS00893">
    <property type="entry name" value="NUDIX_BOX"/>
    <property type="match status" value="1"/>
</dbReference>
<dbReference type="GO" id="GO:0016787">
    <property type="term" value="F:hydrolase activity"/>
    <property type="evidence" value="ECO:0007669"/>
    <property type="project" value="UniProtKB-KW"/>
</dbReference>
<dbReference type="InterPro" id="IPR020476">
    <property type="entry name" value="Nudix_hydrolase"/>
</dbReference>
<evidence type="ECO:0000256" key="4">
    <source>
        <dbReference type="RuleBase" id="RU003476"/>
    </source>
</evidence>
<evidence type="ECO:0000313" key="6">
    <source>
        <dbReference type="EMBL" id="SJN47151.1"/>
    </source>
</evidence>
<dbReference type="SUPFAM" id="SSF55811">
    <property type="entry name" value="Nudix"/>
    <property type="match status" value="1"/>
</dbReference>
<dbReference type="PRINTS" id="PR00502">
    <property type="entry name" value="NUDIXFAMILY"/>
</dbReference>